<keyword evidence="2" id="KW-1185">Reference proteome</keyword>
<reference evidence="1 2" key="1">
    <citation type="submission" date="2016-04" db="EMBL/GenBank/DDBJ databases">
        <title>A degradative enzymes factory behind the ericoid mycorrhizal symbiosis.</title>
        <authorList>
            <consortium name="DOE Joint Genome Institute"/>
            <person name="Martino E."/>
            <person name="Morin E."/>
            <person name="Grelet G."/>
            <person name="Kuo A."/>
            <person name="Kohler A."/>
            <person name="Daghino S."/>
            <person name="Barry K."/>
            <person name="Choi C."/>
            <person name="Cichocki N."/>
            <person name="Clum A."/>
            <person name="Copeland A."/>
            <person name="Hainaut M."/>
            <person name="Haridas S."/>
            <person name="Labutti K."/>
            <person name="Lindquist E."/>
            <person name="Lipzen A."/>
            <person name="Khouja H.-R."/>
            <person name="Murat C."/>
            <person name="Ohm R."/>
            <person name="Olson A."/>
            <person name="Spatafora J."/>
            <person name="Veneault-Fourrey C."/>
            <person name="Henrissat B."/>
            <person name="Grigoriev I."/>
            <person name="Martin F."/>
            <person name="Perotto S."/>
        </authorList>
    </citation>
    <scope>NUCLEOTIDE SEQUENCE [LARGE SCALE GENOMIC DNA]</scope>
    <source>
        <strain evidence="1 2">E</strain>
    </source>
</reference>
<evidence type="ECO:0000313" key="2">
    <source>
        <dbReference type="Proteomes" id="UP000235371"/>
    </source>
</evidence>
<gene>
    <name evidence="1" type="ORF">K444DRAFT_606827</name>
</gene>
<protein>
    <recommendedName>
        <fullName evidence="3">F-box domain-containing protein</fullName>
    </recommendedName>
</protein>
<dbReference type="Proteomes" id="UP000235371">
    <property type="component" value="Unassembled WGS sequence"/>
</dbReference>
<dbReference type="EMBL" id="KZ613743">
    <property type="protein sequence ID" value="PMD66510.1"/>
    <property type="molecule type" value="Genomic_DNA"/>
</dbReference>
<dbReference type="AlphaFoldDB" id="A0A2J6TU17"/>
<evidence type="ECO:0008006" key="3">
    <source>
        <dbReference type="Google" id="ProtNLM"/>
    </source>
</evidence>
<sequence length="182" mass="21083">MKEVLALAGTCRLVRSEILKLFYQDNVLYFSCTCALGFCLSRNEFVRQNVQRIKFHLRGPQDSHPISLLRICPNLKELEVTVSKWSTFYRHQQYSQFTLSPHLPFPPIDPPLRTANGVSELLGIPYLESVKVSHASVRNMFNRNAKEVNDFETYLKERLEGRGLLKVNIADLVAWLDKRMKL</sequence>
<organism evidence="1 2">
    <name type="scientific">Hyaloscypha bicolor E</name>
    <dbReference type="NCBI Taxonomy" id="1095630"/>
    <lineage>
        <taxon>Eukaryota</taxon>
        <taxon>Fungi</taxon>
        <taxon>Dikarya</taxon>
        <taxon>Ascomycota</taxon>
        <taxon>Pezizomycotina</taxon>
        <taxon>Leotiomycetes</taxon>
        <taxon>Helotiales</taxon>
        <taxon>Hyaloscyphaceae</taxon>
        <taxon>Hyaloscypha</taxon>
        <taxon>Hyaloscypha bicolor</taxon>
    </lineage>
</organism>
<dbReference type="GeneID" id="36587139"/>
<dbReference type="RefSeq" id="XP_024743414.1">
    <property type="nucleotide sequence ID" value="XM_024879062.1"/>
</dbReference>
<name>A0A2J6TU17_9HELO</name>
<accession>A0A2J6TU17</accession>
<dbReference type="OrthoDB" id="4761172at2759"/>
<dbReference type="InParanoid" id="A0A2J6TU17"/>
<evidence type="ECO:0000313" key="1">
    <source>
        <dbReference type="EMBL" id="PMD66510.1"/>
    </source>
</evidence>
<proteinExistence type="predicted"/>